<evidence type="ECO:0000313" key="2">
    <source>
        <dbReference type="EMBL" id="QBD75143.1"/>
    </source>
</evidence>
<keyword evidence="2" id="KW-0808">Transferase</keyword>
<dbReference type="OrthoDB" id="9782855at2"/>
<dbReference type="Proteomes" id="UP000290365">
    <property type="component" value="Chromosome"/>
</dbReference>
<accession>A0A4P6JJD2</accession>
<dbReference type="AlphaFoldDB" id="A0A4P6JJD2"/>
<dbReference type="GO" id="GO:0008168">
    <property type="term" value="F:methyltransferase activity"/>
    <property type="evidence" value="ECO:0007669"/>
    <property type="project" value="UniProtKB-KW"/>
</dbReference>
<name>A0A4P6JJD2_KTERU</name>
<gene>
    <name evidence="2" type="ORF">EPA93_03675</name>
</gene>
<evidence type="ECO:0000313" key="3">
    <source>
        <dbReference type="Proteomes" id="UP000290365"/>
    </source>
</evidence>
<dbReference type="Pfam" id="PF13649">
    <property type="entry name" value="Methyltransf_25"/>
    <property type="match status" value="1"/>
</dbReference>
<dbReference type="GO" id="GO:0032259">
    <property type="term" value="P:methylation"/>
    <property type="evidence" value="ECO:0007669"/>
    <property type="project" value="UniProtKB-KW"/>
</dbReference>
<evidence type="ECO:0000259" key="1">
    <source>
        <dbReference type="Pfam" id="PF13649"/>
    </source>
</evidence>
<dbReference type="CDD" id="cd02440">
    <property type="entry name" value="AdoMet_MTases"/>
    <property type="match status" value="1"/>
</dbReference>
<dbReference type="RefSeq" id="WP_129885742.1">
    <property type="nucleotide sequence ID" value="NZ_CP035758.1"/>
</dbReference>
<dbReference type="InterPro" id="IPR029063">
    <property type="entry name" value="SAM-dependent_MTases_sf"/>
</dbReference>
<proteinExistence type="predicted"/>
<organism evidence="2 3">
    <name type="scientific">Ktedonosporobacter rubrisoli</name>
    <dbReference type="NCBI Taxonomy" id="2509675"/>
    <lineage>
        <taxon>Bacteria</taxon>
        <taxon>Bacillati</taxon>
        <taxon>Chloroflexota</taxon>
        <taxon>Ktedonobacteria</taxon>
        <taxon>Ktedonobacterales</taxon>
        <taxon>Ktedonosporobacteraceae</taxon>
        <taxon>Ktedonosporobacter</taxon>
    </lineage>
</organism>
<dbReference type="InterPro" id="IPR041698">
    <property type="entry name" value="Methyltransf_25"/>
</dbReference>
<dbReference type="Gene3D" id="3.40.50.150">
    <property type="entry name" value="Vaccinia Virus protein VP39"/>
    <property type="match status" value="1"/>
</dbReference>
<protein>
    <submittedName>
        <fullName evidence="2">Class I SAM-dependent methyltransferase</fullName>
    </submittedName>
</protein>
<dbReference type="SUPFAM" id="SSF53335">
    <property type="entry name" value="S-adenosyl-L-methionine-dependent methyltransferases"/>
    <property type="match status" value="1"/>
</dbReference>
<dbReference type="PANTHER" id="PTHR43591">
    <property type="entry name" value="METHYLTRANSFERASE"/>
    <property type="match status" value="1"/>
</dbReference>
<dbReference type="EMBL" id="CP035758">
    <property type="protein sequence ID" value="QBD75143.1"/>
    <property type="molecule type" value="Genomic_DNA"/>
</dbReference>
<keyword evidence="3" id="KW-1185">Reference proteome</keyword>
<feature type="domain" description="Methyltransferase" evidence="1">
    <location>
        <begin position="50"/>
        <end position="148"/>
    </location>
</feature>
<keyword evidence="2" id="KW-0489">Methyltransferase</keyword>
<sequence length="286" mass="31641">MTTEQHTHSSYPLDAENAAEMARLMRQARLLSLHCGLLPAKLSLNTDAQVLDLACGPGEWLLSLAQQRPDLVLTGVDISHLMTAYGRWLAGERGLERIDFRVMNATAPLDFPDQTFDLIHARLIAFFLSPANWPSLLVECWRILRPGGHMLSLEGEGTSVTNSAAFTQLILLGQQALRIAGLSFTGAGEHMGITAMQARLFTQAGFIDLQQEAFILNWSAGTEAHQEMVQDWEVVFHLAEPFLIRQLGANAADITTLREQALEEMRDPQFCAVSYLQRLCGSKPAL</sequence>
<dbReference type="KEGG" id="kbs:EPA93_03675"/>
<reference evidence="2 3" key="1">
    <citation type="submission" date="2019-01" db="EMBL/GenBank/DDBJ databases">
        <title>Ktedonosporobacter rubrisoli SCAWS-G2.</title>
        <authorList>
            <person name="Huang Y."/>
            <person name="Yan B."/>
        </authorList>
    </citation>
    <scope>NUCLEOTIDE SEQUENCE [LARGE SCALE GENOMIC DNA]</scope>
    <source>
        <strain evidence="2 3">SCAWS-G2</strain>
    </source>
</reference>